<evidence type="ECO:0000256" key="3">
    <source>
        <dbReference type="ARBA" id="ARBA00022448"/>
    </source>
</evidence>
<dbReference type="Pfam" id="PF12704">
    <property type="entry name" value="MacB_PCD"/>
    <property type="match status" value="1"/>
</dbReference>
<gene>
    <name evidence="11" type="ORF">AT746_11365</name>
</gene>
<proteinExistence type="inferred from homology"/>
<dbReference type="NCBIfam" id="TIGR02212">
    <property type="entry name" value="lolCE"/>
    <property type="match status" value="1"/>
</dbReference>
<dbReference type="GO" id="GO:0042953">
    <property type="term" value="P:lipoprotein transport"/>
    <property type="evidence" value="ECO:0007669"/>
    <property type="project" value="InterPro"/>
</dbReference>
<evidence type="ECO:0000259" key="9">
    <source>
        <dbReference type="Pfam" id="PF02687"/>
    </source>
</evidence>
<comment type="subcellular location">
    <subcellularLocation>
        <location evidence="1">Cell membrane</location>
        <topology evidence="1">Multi-pass membrane protein</topology>
    </subcellularLocation>
</comment>
<keyword evidence="5 8" id="KW-0812">Transmembrane</keyword>
<dbReference type="InterPro" id="IPR011925">
    <property type="entry name" value="LolCE_TM"/>
</dbReference>
<dbReference type="Proteomes" id="UP000068447">
    <property type="component" value="Chromosome"/>
</dbReference>
<evidence type="ECO:0000256" key="2">
    <source>
        <dbReference type="ARBA" id="ARBA00005236"/>
    </source>
</evidence>
<keyword evidence="4" id="KW-1003">Cell membrane</keyword>
<feature type="transmembrane region" description="Helical" evidence="8">
    <location>
        <begin position="22"/>
        <end position="48"/>
    </location>
</feature>
<keyword evidence="6 8" id="KW-1133">Transmembrane helix</keyword>
<dbReference type="GO" id="GO:0044874">
    <property type="term" value="P:lipoprotein localization to outer membrane"/>
    <property type="evidence" value="ECO:0007669"/>
    <property type="project" value="TreeGrafter"/>
</dbReference>
<reference evidence="11 12" key="1">
    <citation type="submission" date="2015-12" db="EMBL/GenBank/DDBJ databases">
        <title>Complete genome of Lacimicrobium alkaliphilum KCTC 32984.</title>
        <authorList>
            <person name="Kim S.-G."/>
            <person name="Lee Y.-J."/>
        </authorList>
    </citation>
    <scope>NUCLEOTIDE SEQUENCE [LARGE SCALE GENOMIC DNA]</scope>
    <source>
        <strain evidence="11 12">YelD216</strain>
    </source>
</reference>
<dbReference type="Pfam" id="PF02687">
    <property type="entry name" value="FtsX"/>
    <property type="match status" value="1"/>
</dbReference>
<evidence type="ECO:0000256" key="1">
    <source>
        <dbReference type="ARBA" id="ARBA00004651"/>
    </source>
</evidence>
<feature type="domain" description="ABC3 transporter permease C-terminal" evidence="9">
    <location>
        <begin position="270"/>
        <end position="396"/>
    </location>
</feature>
<dbReference type="PANTHER" id="PTHR30489">
    <property type="entry name" value="LIPOPROTEIN-RELEASING SYSTEM TRANSMEMBRANE PROTEIN LOLE"/>
    <property type="match status" value="1"/>
</dbReference>
<evidence type="ECO:0000256" key="5">
    <source>
        <dbReference type="ARBA" id="ARBA00022692"/>
    </source>
</evidence>
<keyword evidence="7 8" id="KW-0472">Membrane</keyword>
<evidence type="ECO:0000256" key="7">
    <source>
        <dbReference type="ARBA" id="ARBA00023136"/>
    </source>
</evidence>
<dbReference type="STRING" id="1526571.AT746_11365"/>
<sequence>MYYPVTAFIGFRYARASKGNPFIAFINFFSVAGIALGLAALITISSVMNGFEADLKTRILGITPHFIVDTRNQPEARIAKLSEQIPAIQAQSQVIESEGLLQSPGGLRGVMIQAVDPQTQPQQDIISNSMLAGEMVDLKPGEYGVVLGRPLAAALSLGLGDTVRLISADASVYTPFGRMPSQRQFTVTGLFDVGSELDDKVVLIHLQDGARLLRSSTEELASTRLYLKEPFAWQDVKETLDKQGLSSQNWRQRQGPLFDAVKMEKNMMSLMLLLIIAVAAFNIVSSLVMVVTEKKGDIAILRTQGMTGPGLMRIFMLSGLYNGIKGTLLGLIFGALLTLQLNNLLGLFGVQVMPGNGAGLPIDLQWSQVSVMVILSLVLCVAATLYPAIRAIRMQPADALRAE</sequence>
<keyword evidence="3" id="KW-0813">Transport</keyword>
<dbReference type="InterPro" id="IPR003838">
    <property type="entry name" value="ABC3_permease_C"/>
</dbReference>
<feature type="domain" description="MacB-like periplasmic core" evidence="10">
    <location>
        <begin position="28"/>
        <end position="240"/>
    </location>
</feature>
<evidence type="ECO:0000313" key="11">
    <source>
        <dbReference type="EMBL" id="ALS98809.1"/>
    </source>
</evidence>
<evidence type="ECO:0000256" key="8">
    <source>
        <dbReference type="SAM" id="Phobius"/>
    </source>
</evidence>
<evidence type="ECO:0000256" key="6">
    <source>
        <dbReference type="ARBA" id="ARBA00022989"/>
    </source>
</evidence>
<protein>
    <submittedName>
        <fullName evidence="11">ABC transporter substrate-binding protein</fullName>
    </submittedName>
</protein>
<organism evidence="11 12">
    <name type="scientific">Lacimicrobium alkaliphilum</name>
    <dbReference type="NCBI Taxonomy" id="1526571"/>
    <lineage>
        <taxon>Bacteria</taxon>
        <taxon>Pseudomonadati</taxon>
        <taxon>Pseudomonadota</taxon>
        <taxon>Gammaproteobacteria</taxon>
        <taxon>Alteromonadales</taxon>
        <taxon>Alteromonadaceae</taxon>
        <taxon>Lacimicrobium</taxon>
    </lineage>
</organism>
<keyword evidence="12" id="KW-1185">Reference proteome</keyword>
<dbReference type="PANTHER" id="PTHR30489:SF8">
    <property type="entry name" value="LIPOPROTEIN-RELEASING SYSTEM TRANSMEMBRANE PROTEIN LOLC"/>
    <property type="match status" value="1"/>
</dbReference>
<evidence type="ECO:0000259" key="10">
    <source>
        <dbReference type="Pfam" id="PF12704"/>
    </source>
</evidence>
<dbReference type="OrthoDB" id="9808461at2"/>
<comment type="similarity">
    <text evidence="2">Belongs to the ABC-4 integral membrane protein family. LolC/E subfamily.</text>
</comment>
<evidence type="ECO:0000313" key="12">
    <source>
        <dbReference type="Proteomes" id="UP000068447"/>
    </source>
</evidence>
<dbReference type="KEGG" id="lal:AT746_11365"/>
<name>A0A0U3B5F0_9ALTE</name>
<feature type="transmembrane region" description="Helical" evidence="8">
    <location>
        <begin position="270"/>
        <end position="292"/>
    </location>
</feature>
<dbReference type="InterPro" id="IPR051447">
    <property type="entry name" value="Lipoprotein-release_system"/>
</dbReference>
<feature type="transmembrane region" description="Helical" evidence="8">
    <location>
        <begin position="328"/>
        <end position="349"/>
    </location>
</feature>
<dbReference type="EMBL" id="CP013650">
    <property type="protein sequence ID" value="ALS98809.1"/>
    <property type="molecule type" value="Genomic_DNA"/>
</dbReference>
<dbReference type="InterPro" id="IPR025857">
    <property type="entry name" value="MacB_PCD"/>
</dbReference>
<evidence type="ECO:0000256" key="4">
    <source>
        <dbReference type="ARBA" id="ARBA00022475"/>
    </source>
</evidence>
<dbReference type="RefSeq" id="WP_062480392.1">
    <property type="nucleotide sequence ID" value="NZ_CP013650.1"/>
</dbReference>
<dbReference type="GO" id="GO:0098797">
    <property type="term" value="C:plasma membrane protein complex"/>
    <property type="evidence" value="ECO:0007669"/>
    <property type="project" value="TreeGrafter"/>
</dbReference>
<accession>A0A0U3B5F0</accession>
<feature type="transmembrane region" description="Helical" evidence="8">
    <location>
        <begin position="369"/>
        <end position="389"/>
    </location>
</feature>
<dbReference type="AlphaFoldDB" id="A0A0U3B5F0"/>